<feature type="transmembrane region" description="Helical" evidence="2">
    <location>
        <begin position="39"/>
        <end position="59"/>
    </location>
</feature>
<dbReference type="RefSeq" id="WP_187241514.1">
    <property type="nucleotide sequence ID" value="NZ_BAAAOK010000055.1"/>
</dbReference>
<keyword evidence="2" id="KW-0812">Transmembrane</keyword>
<gene>
    <name evidence="3" type="ORF">HKK74_03215</name>
</gene>
<reference evidence="3 4" key="1">
    <citation type="submission" date="2020-06" db="EMBL/GenBank/DDBJ databases">
        <title>Actinomadura xiongansis sp. nov., isolated from soil of Baiyangdian.</title>
        <authorList>
            <person name="Zhang X."/>
        </authorList>
    </citation>
    <scope>NUCLEOTIDE SEQUENCE [LARGE SCALE GENOMIC DNA]</scope>
    <source>
        <strain evidence="3 4">HBUM206468</strain>
    </source>
</reference>
<evidence type="ECO:0000256" key="2">
    <source>
        <dbReference type="SAM" id="Phobius"/>
    </source>
</evidence>
<keyword evidence="4" id="KW-1185">Reference proteome</keyword>
<feature type="compositionally biased region" description="Pro residues" evidence="1">
    <location>
        <begin position="86"/>
        <end position="97"/>
    </location>
</feature>
<evidence type="ECO:0008006" key="5">
    <source>
        <dbReference type="Google" id="ProtNLM"/>
    </source>
</evidence>
<dbReference type="EMBL" id="JABVEC010000002">
    <property type="protein sequence ID" value="MBC6464508.1"/>
    <property type="molecule type" value="Genomic_DNA"/>
</dbReference>
<feature type="region of interest" description="Disordered" evidence="1">
    <location>
        <begin position="68"/>
        <end position="127"/>
    </location>
</feature>
<protein>
    <recommendedName>
        <fullName evidence="5">DUF3558 domain-containing protein</fullName>
    </recommendedName>
</protein>
<proteinExistence type="predicted"/>
<comment type="caution">
    <text evidence="3">The sequence shown here is derived from an EMBL/GenBank/DDBJ whole genome shotgun (WGS) entry which is preliminary data.</text>
</comment>
<evidence type="ECO:0000313" key="4">
    <source>
        <dbReference type="Proteomes" id="UP000805614"/>
    </source>
</evidence>
<sequence length="252" mass="26268">MDLENELKQAMAEHVAEASAPTSLVADVHRRHRRRARRVRTTIGVAAVAVVTVSALPAAQFFDIGTAEPVGAPTTTTGPRASSMPPGSPVPLAPVSPDPRTGSGTPRAGETAKPPVTRPSRGGGGPGVVSPIVDWLTYLPSGLRPAGSCGDERDGSRRTTICRWTGTAGTVEVRLVRDSGPTEIEDLFAVPSVPRPAEVRGRRALVVERMLTGGAGSLVLWMERPGAGVSVSVSPGLRTQLMRIAEGARIPS</sequence>
<name>A0ABR7LIJ5_9ACTN</name>
<keyword evidence="2" id="KW-1133">Transmembrane helix</keyword>
<evidence type="ECO:0000256" key="1">
    <source>
        <dbReference type="SAM" id="MobiDB-lite"/>
    </source>
</evidence>
<organism evidence="3 4">
    <name type="scientific">Actinomadura alba</name>
    <dbReference type="NCBI Taxonomy" id="406431"/>
    <lineage>
        <taxon>Bacteria</taxon>
        <taxon>Bacillati</taxon>
        <taxon>Actinomycetota</taxon>
        <taxon>Actinomycetes</taxon>
        <taxon>Streptosporangiales</taxon>
        <taxon>Thermomonosporaceae</taxon>
        <taxon>Actinomadura</taxon>
    </lineage>
</organism>
<accession>A0ABR7LIJ5</accession>
<dbReference type="Proteomes" id="UP000805614">
    <property type="component" value="Unassembled WGS sequence"/>
</dbReference>
<keyword evidence="2" id="KW-0472">Membrane</keyword>
<evidence type="ECO:0000313" key="3">
    <source>
        <dbReference type="EMBL" id="MBC6464508.1"/>
    </source>
</evidence>